<dbReference type="InterPro" id="IPR019885">
    <property type="entry name" value="Tscrpt_reg_HTH_AsnC-type_CS"/>
</dbReference>
<dbReference type="InterPro" id="IPR019888">
    <property type="entry name" value="Tscrpt_reg_AsnC-like"/>
</dbReference>
<dbReference type="GO" id="GO:0043565">
    <property type="term" value="F:sequence-specific DNA binding"/>
    <property type="evidence" value="ECO:0007669"/>
    <property type="project" value="InterPro"/>
</dbReference>
<evidence type="ECO:0000313" key="5">
    <source>
        <dbReference type="EMBL" id="NNU77188.1"/>
    </source>
</evidence>
<dbReference type="PROSITE" id="PS00519">
    <property type="entry name" value="HTH_ASNC_1"/>
    <property type="match status" value="1"/>
</dbReference>
<keyword evidence="3" id="KW-0804">Transcription</keyword>
<evidence type="ECO:0000313" key="6">
    <source>
        <dbReference type="Proteomes" id="UP000531659"/>
    </source>
</evidence>
<proteinExistence type="predicted"/>
<keyword evidence="1" id="KW-0805">Transcription regulation</keyword>
<dbReference type="InterPro" id="IPR019887">
    <property type="entry name" value="Tscrpt_reg_AsnC/Lrp_C"/>
</dbReference>
<dbReference type="SUPFAM" id="SSF46785">
    <property type="entry name" value="Winged helix' DNA-binding domain"/>
    <property type="match status" value="1"/>
</dbReference>
<accession>A0A7Y3WTN4</accession>
<gene>
    <name evidence="5" type="ORF">HLQ16_14730</name>
</gene>
<reference evidence="5 6" key="1">
    <citation type="submission" date="2020-05" db="EMBL/GenBank/DDBJ databases">
        <title>Complete genome of Clostridium estertheticum subspecies estertheticum, isolated from Vacuum packed lamb meat from New Zealand imported to Switzerland.</title>
        <authorList>
            <person name="Wambui J."/>
            <person name="Stevens M.J.A."/>
            <person name="Stephan R."/>
        </authorList>
    </citation>
    <scope>NUCLEOTIDE SEQUENCE [LARGE SCALE GENOMIC DNA]</scope>
    <source>
        <strain evidence="5 6">CEST001</strain>
    </source>
</reference>
<dbReference type="PANTHER" id="PTHR30154:SF55">
    <property type="entry name" value="HTH-TYPE TRANSCRIPTIONAL REGULATOR LRPB"/>
    <property type="match status" value="1"/>
</dbReference>
<dbReference type="SUPFAM" id="SSF54909">
    <property type="entry name" value="Dimeric alpha+beta barrel"/>
    <property type="match status" value="1"/>
</dbReference>
<dbReference type="Pfam" id="PF01037">
    <property type="entry name" value="AsnC_trans_reg"/>
    <property type="match status" value="1"/>
</dbReference>
<name>A0A7Y3WTN4_9CLOT</name>
<dbReference type="AlphaFoldDB" id="A0A7Y3WTN4"/>
<dbReference type="InterPro" id="IPR011008">
    <property type="entry name" value="Dimeric_a/b-barrel"/>
</dbReference>
<comment type="caution">
    <text evidence="5">The sequence shown here is derived from an EMBL/GenBank/DDBJ whole genome shotgun (WGS) entry which is preliminary data.</text>
</comment>
<organism evidence="5 6">
    <name type="scientific">Clostridium estertheticum</name>
    <dbReference type="NCBI Taxonomy" id="238834"/>
    <lineage>
        <taxon>Bacteria</taxon>
        <taxon>Bacillati</taxon>
        <taxon>Bacillota</taxon>
        <taxon>Clostridia</taxon>
        <taxon>Eubacteriales</taxon>
        <taxon>Clostridiaceae</taxon>
        <taxon>Clostridium</taxon>
    </lineage>
</organism>
<dbReference type="InterPro" id="IPR036390">
    <property type="entry name" value="WH_DNA-bd_sf"/>
</dbReference>
<evidence type="ECO:0000256" key="1">
    <source>
        <dbReference type="ARBA" id="ARBA00023015"/>
    </source>
</evidence>
<dbReference type="InterPro" id="IPR011991">
    <property type="entry name" value="ArsR-like_HTH"/>
</dbReference>
<evidence type="ECO:0000256" key="3">
    <source>
        <dbReference type="ARBA" id="ARBA00023163"/>
    </source>
</evidence>
<dbReference type="GO" id="GO:0005829">
    <property type="term" value="C:cytosol"/>
    <property type="evidence" value="ECO:0007669"/>
    <property type="project" value="TreeGrafter"/>
</dbReference>
<dbReference type="GO" id="GO:0043200">
    <property type="term" value="P:response to amino acid"/>
    <property type="evidence" value="ECO:0007669"/>
    <property type="project" value="TreeGrafter"/>
</dbReference>
<dbReference type="RefSeq" id="WP_171297850.1">
    <property type="nucleotide sequence ID" value="NZ_CP077618.1"/>
</dbReference>
<evidence type="ECO:0000259" key="4">
    <source>
        <dbReference type="PROSITE" id="PS50956"/>
    </source>
</evidence>
<dbReference type="Pfam" id="PF13412">
    <property type="entry name" value="HTH_24"/>
    <property type="match status" value="1"/>
</dbReference>
<sequence>MDNIDIKILKLLQQNSRVTASEISTRINLSVPAVGDRLKKLDNAGIIEKYTIILSAKKFNKDLMIIMFVSLESPKFTDLFINTIQVDNEIVECHYLAGDYDYVLKIITGSTESLEKILNKIKNIPGVQKTKTTVSLSTIKNNYSIIPSEIIN</sequence>
<dbReference type="InterPro" id="IPR000485">
    <property type="entry name" value="AsnC-type_HTH_dom"/>
</dbReference>
<dbReference type="PANTHER" id="PTHR30154">
    <property type="entry name" value="LEUCINE-RESPONSIVE REGULATORY PROTEIN"/>
    <property type="match status" value="1"/>
</dbReference>
<keyword evidence="2" id="KW-0238">DNA-binding</keyword>
<dbReference type="Gene3D" id="3.30.70.920">
    <property type="match status" value="1"/>
</dbReference>
<protein>
    <submittedName>
        <fullName evidence="5">Lrp/AsnC family transcriptional regulator</fullName>
    </submittedName>
</protein>
<dbReference type="Proteomes" id="UP000531659">
    <property type="component" value="Unassembled WGS sequence"/>
</dbReference>
<dbReference type="CDD" id="cd00090">
    <property type="entry name" value="HTH_ARSR"/>
    <property type="match status" value="1"/>
</dbReference>
<dbReference type="SMART" id="SM00344">
    <property type="entry name" value="HTH_ASNC"/>
    <property type="match status" value="1"/>
</dbReference>
<dbReference type="EMBL" id="JABEYB010000011">
    <property type="protein sequence ID" value="NNU77188.1"/>
    <property type="molecule type" value="Genomic_DNA"/>
</dbReference>
<dbReference type="PROSITE" id="PS50956">
    <property type="entry name" value="HTH_ASNC_2"/>
    <property type="match status" value="1"/>
</dbReference>
<evidence type="ECO:0000256" key="2">
    <source>
        <dbReference type="ARBA" id="ARBA00023125"/>
    </source>
</evidence>
<dbReference type="Gene3D" id="1.10.10.10">
    <property type="entry name" value="Winged helix-like DNA-binding domain superfamily/Winged helix DNA-binding domain"/>
    <property type="match status" value="1"/>
</dbReference>
<feature type="domain" description="HTH asnC-type" evidence="4">
    <location>
        <begin position="1"/>
        <end position="62"/>
    </location>
</feature>
<dbReference type="PRINTS" id="PR00033">
    <property type="entry name" value="HTHASNC"/>
</dbReference>
<dbReference type="InterPro" id="IPR036388">
    <property type="entry name" value="WH-like_DNA-bd_sf"/>
</dbReference>